<organism evidence="1 2">
    <name type="scientific">Alteromonas ponticola</name>
    <dbReference type="NCBI Taxonomy" id="2720613"/>
    <lineage>
        <taxon>Bacteria</taxon>
        <taxon>Pseudomonadati</taxon>
        <taxon>Pseudomonadota</taxon>
        <taxon>Gammaproteobacteria</taxon>
        <taxon>Alteromonadales</taxon>
        <taxon>Alteromonadaceae</taxon>
        <taxon>Alteromonas/Salinimonas group</taxon>
        <taxon>Alteromonas</taxon>
    </lineage>
</organism>
<accession>A0ABX1QWZ4</accession>
<protein>
    <submittedName>
        <fullName evidence="1">Patatin-like phospholipase family protein</fullName>
    </submittedName>
</protein>
<name>A0ABX1QWZ4_9ALTE</name>
<dbReference type="InterPro" id="IPR016035">
    <property type="entry name" value="Acyl_Trfase/lysoPLipase"/>
</dbReference>
<dbReference type="Proteomes" id="UP000709336">
    <property type="component" value="Unassembled WGS sequence"/>
</dbReference>
<dbReference type="RefSeq" id="WP_169209323.1">
    <property type="nucleotide sequence ID" value="NZ_JAATNW010000001.1"/>
</dbReference>
<dbReference type="SUPFAM" id="SSF52151">
    <property type="entry name" value="FabD/lysophospholipase-like"/>
    <property type="match status" value="1"/>
</dbReference>
<gene>
    <name evidence="1" type="ORF">HCJ96_01890</name>
</gene>
<keyword evidence="2" id="KW-1185">Reference proteome</keyword>
<evidence type="ECO:0000313" key="1">
    <source>
        <dbReference type="EMBL" id="NMH58774.1"/>
    </source>
</evidence>
<sequence length="369" mass="41638">MAAPLEIYAGPSALATLKQHGFYPLLFKYFLGASGGPKWFVLTGLDRVIFPEWFQRRGGQVHVIGSSAGAFRAACFVQNDPLKAINRLAHCYANTTYPNKTNEFDISNSAKRIINNMLGRDGIMNVLTNERFKLHVFVARCHGMMENQGRLAQLGGLTMAASGNAINRRHLQQQFTRFIFSAPKSRFEINDPYDLMTEHLELGYNNVKDVLLASGSIPVIMRGVEHIVDAPAGVYRDGGIIDYHFDLNFGPEPGLVLYPHFYPRPITGWFDKGMKGRLPHASSYDNTVMLVPSAEFIDSLPFKKIPDRKDFKKMDDKTRINYWETVIQESDRLGDYFMQITEDQSIVDLIKPLPFDCFPSAKKSKLSAV</sequence>
<evidence type="ECO:0000313" key="2">
    <source>
        <dbReference type="Proteomes" id="UP000709336"/>
    </source>
</evidence>
<dbReference type="EMBL" id="JAATNW010000001">
    <property type="protein sequence ID" value="NMH58774.1"/>
    <property type="molecule type" value="Genomic_DNA"/>
</dbReference>
<reference evidence="1 2" key="1">
    <citation type="submission" date="2020-03" db="EMBL/GenBank/DDBJ databases">
        <title>Alteromonas ponticola sp. nov., isolated from seawater.</title>
        <authorList>
            <person name="Yoon J.-H."/>
            <person name="Kim Y.-O."/>
        </authorList>
    </citation>
    <scope>NUCLEOTIDE SEQUENCE [LARGE SCALE GENOMIC DNA]</scope>
    <source>
        <strain evidence="1 2">MYP5</strain>
    </source>
</reference>
<proteinExistence type="predicted"/>
<comment type="caution">
    <text evidence="1">The sequence shown here is derived from an EMBL/GenBank/DDBJ whole genome shotgun (WGS) entry which is preliminary data.</text>
</comment>